<gene>
    <name evidence="1" type="ORF">DFR50_1661</name>
</gene>
<dbReference type="AlphaFoldDB" id="A0A366EHD9"/>
<comment type="caution">
    <text evidence="1">The sequence shown here is derived from an EMBL/GenBank/DDBJ whole genome shotgun (WGS) entry which is preliminary data.</text>
</comment>
<accession>A0A366EHD9</accession>
<dbReference type="EMBL" id="QNRK01000066">
    <property type="protein sequence ID" value="RBP00859.1"/>
    <property type="molecule type" value="Genomic_DNA"/>
</dbReference>
<evidence type="ECO:0000313" key="1">
    <source>
        <dbReference type="EMBL" id="RBP00859.1"/>
    </source>
</evidence>
<evidence type="ECO:0000313" key="2">
    <source>
        <dbReference type="Proteomes" id="UP000253529"/>
    </source>
</evidence>
<reference evidence="1 2" key="1">
    <citation type="submission" date="2018-06" db="EMBL/GenBank/DDBJ databases">
        <title>Genomic Encyclopedia of Type Strains, Phase IV (KMG-IV): sequencing the most valuable type-strain genomes for metagenomic binning, comparative biology and taxonomic classification.</title>
        <authorList>
            <person name="Goeker M."/>
        </authorList>
    </citation>
    <scope>NUCLEOTIDE SEQUENCE [LARGE SCALE GENOMIC DNA]</scope>
    <source>
        <strain evidence="1 2">DSM 24875</strain>
    </source>
</reference>
<name>A0A366EHD9_9HYPH</name>
<protein>
    <recommendedName>
        <fullName evidence="3">ISAs1 family transposase</fullName>
    </recommendedName>
</protein>
<keyword evidence="2" id="KW-1185">Reference proteome</keyword>
<feature type="non-terminal residue" evidence="1">
    <location>
        <position position="1"/>
    </location>
</feature>
<proteinExistence type="predicted"/>
<sequence>QDRSRLGNGPENLAVLRHMVLNVMQKDGEKGSLRGKFKRAGWDEAYLAHLLTLF</sequence>
<organism evidence="1 2">
    <name type="scientific">Roseiarcus fermentans</name>
    <dbReference type="NCBI Taxonomy" id="1473586"/>
    <lineage>
        <taxon>Bacteria</taxon>
        <taxon>Pseudomonadati</taxon>
        <taxon>Pseudomonadota</taxon>
        <taxon>Alphaproteobacteria</taxon>
        <taxon>Hyphomicrobiales</taxon>
        <taxon>Roseiarcaceae</taxon>
        <taxon>Roseiarcus</taxon>
    </lineage>
</organism>
<evidence type="ECO:0008006" key="3">
    <source>
        <dbReference type="Google" id="ProtNLM"/>
    </source>
</evidence>
<dbReference type="Proteomes" id="UP000253529">
    <property type="component" value="Unassembled WGS sequence"/>
</dbReference>